<dbReference type="SUPFAM" id="SSF58104">
    <property type="entry name" value="Methyl-accepting chemotaxis protein (MCP) signaling domain"/>
    <property type="match status" value="1"/>
</dbReference>
<evidence type="ECO:0000256" key="7">
    <source>
        <dbReference type="ARBA" id="ARBA00023224"/>
    </source>
</evidence>
<keyword evidence="7 8" id="KW-0807">Transducer</keyword>
<keyword evidence="2" id="KW-1003">Cell membrane</keyword>
<dbReference type="EMBL" id="RKKU01000022">
    <property type="protein sequence ID" value="ROZ82389.1"/>
    <property type="molecule type" value="Genomic_DNA"/>
</dbReference>
<feature type="transmembrane region" description="Helical" evidence="9">
    <location>
        <begin position="23"/>
        <end position="44"/>
    </location>
</feature>
<feature type="transmembrane region" description="Helical" evidence="9">
    <location>
        <begin position="533"/>
        <end position="554"/>
    </location>
</feature>
<dbReference type="SMART" id="SM00283">
    <property type="entry name" value="MA"/>
    <property type="match status" value="1"/>
</dbReference>
<keyword evidence="4 9" id="KW-0812">Transmembrane</keyword>
<evidence type="ECO:0000256" key="3">
    <source>
        <dbReference type="ARBA" id="ARBA00022481"/>
    </source>
</evidence>
<evidence type="ECO:0000256" key="8">
    <source>
        <dbReference type="PROSITE-ProRule" id="PRU00284"/>
    </source>
</evidence>
<dbReference type="Pfam" id="PF00015">
    <property type="entry name" value="MCPsignal"/>
    <property type="match status" value="1"/>
</dbReference>
<evidence type="ECO:0000256" key="1">
    <source>
        <dbReference type="ARBA" id="ARBA00004236"/>
    </source>
</evidence>
<comment type="caution">
    <text evidence="11">The sequence shown here is derived from an EMBL/GenBank/DDBJ whole genome shotgun (WGS) entry which is preliminary data.</text>
</comment>
<evidence type="ECO:0000313" key="12">
    <source>
        <dbReference type="Proteomes" id="UP000275199"/>
    </source>
</evidence>
<protein>
    <recommendedName>
        <fullName evidence="10">Methyl-accepting transducer domain-containing protein</fullName>
    </recommendedName>
</protein>
<name>A0ABX9XF54_9PSED</name>
<dbReference type="PANTHER" id="PTHR32089:SF112">
    <property type="entry name" value="LYSOZYME-LIKE PROTEIN-RELATED"/>
    <property type="match status" value="1"/>
</dbReference>
<evidence type="ECO:0000313" key="11">
    <source>
        <dbReference type="EMBL" id="ROZ82389.1"/>
    </source>
</evidence>
<proteinExistence type="predicted"/>
<dbReference type="PROSITE" id="PS50111">
    <property type="entry name" value="CHEMOTAXIS_TRANSDUC_2"/>
    <property type="match status" value="1"/>
</dbReference>
<comment type="subcellular location">
    <subcellularLocation>
        <location evidence="1">Cell membrane</location>
    </subcellularLocation>
</comment>
<keyword evidence="12" id="KW-1185">Reference proteome</keyword>
<reference evidence="11 12" key="1">
    <citation type="submission" date="2018-11" db="EMBL/GenBank/DDBJ databases">
        <authorList>
            <person name="Jang G.I."/>
            <person name="Hwang C.Y."/>
        </authorList>
    </citation>
    <scope>NUCLEOTIDE SEQUENCE [LARGE SCALE GENOMIC DNA]</scope>
    <source>
        <strain evidence="11 12">SSM26</strain>
    </source>
</reference>
<evidence type="ECO:0000256" key="4">
    <source>
        <dbReference type="ARBA" id="ARBA00022692"/>
    </source>
</evidence>
<evidence type="ECO:0000256" key="9">
    <source>
        <dbReference type="SAM" id="Phobius"/>
    </source>
</evidence>
<evidence type="ECO:0000256" key="2">
    <source>
        <dbReference type="ARBA" id="ARBA00022475"/>
    </source>
</evidence>
<evidence type="ECO:0000256" key="5">
    <source>
        <dbReference type="ARBA" id="ARBA00022989"/>
    </source>
</evidence>
<accession>A0ABX9XF54</accession>
<gene>
    <name evidence="11" type="ORF">EF096_15250</name>
</gene>
<dbReference type="Gene3D" id="1.10.287.950">
    <property type="entry name" value="Methyl-accepting chemotaxis protein"/>
    <property type="match status" value="1"/>
</dbReference>
<evidence type="ECO:0000259" key="10">
    <source>
        <dbReference type="PROSITE" id="PS50111"/>
    </source>
</evidence>
<keyword evidence="5 9" id="KW-1133">Transmembrane helix</keyword>
<dbReference type="InterPro" id="IPR004089">
    <property type="entry name" value="MCPsignal_dom"/>
</dbReference>
<dbReference type="PANTHER" id="PTHR32089">
    <property type="entry name" value="METHYL-ACCEPTING CHEMOTAXIS PROTEIN MCPB"/>
    <property type="match status" value="1"/>
</dbReference>
<organism evidence="11 12">
    <name type="scientific">Pseudomonas neustonica</name>
    <dbReference type="NCBI Taxonomy" id="2487346"/>
    <lineage>
        <taxon>Bacteria</taxon>
        <taxon>Pseudomonadati</taxon>
        <taxon>Pseudomonadota</taxon>
        <taxon>Gammaproteobacteria</taxon>
        <taxon>Pseudomonadales</taxon>
        <taxon>Pseudomonadaceae</taxon>
        <taxon>Pseudomonas</taxon>
    </lineage>
</organism>
<evidence type="ECO:0000256" key="6">
    <source>
        <dbReference type="ARBA" id="ARBA00023136"/>
    </source>
</evidence>
<dbReference type="RefSeq" id="WP_123890657.1">
    <property type="nucleotide sequence ID" value="NZ_RKKU01000022.1"/>
</dbReference>
<feature type="transmembrane region" description="Helical" evidence="9">
    <location>
        <begin position="51"/>
        <end position="71"/>
    </location>
</feature>
<keyword evidence="6 9" id="KW-0472">Membrane</keyword>
<keyword evidence="3" id="KW-0488">Methylation</keyword>
<sequence length="573" mass="62369">MTNEPNVLTLSANRNDASASSPLFPPLLRCIALLACELFFFVALISISDGILFWVAIAMVVPTLFLTWQALPASTSAGQSIGSLLKKINGEQIDLRSHPQTDMDETSYEFAELNRRLRSVMLDLQQNSLATAIASANSRLLSERAANDATQQRTLAEHIFHASEQTTTALQDLSLRATGVTQVNTRNLEMALDSKVRLADARDKMKLINSAMSGFQKNISDLDATSSQVRDILKTVQDFSAQTNMLALNAAIEAARAGEQGRGFAVVADEVRNLSFKVGNAAEQISQLMEKMTTAMAGAEQQTRGMLEQTEATGVAVSGAADQFDTLVDDFQHTNDDLLRVSSALDELTVSNAETLQHGSNIRQLSETICQHMENAFTQADSLRDNTNLALRSLASFRLGEGHLEAVTELLISRRHALEERLSSIASSGVDLFDQHYTPIAGTNPPKHDVSWADSFIKQVRPLLDEWDKGGQDGVVYTAAVNEKGYLATSRSASSKPPTGDVKIDAAQSNYKRFAVSNDNDLRIMASCTHINMGTFLLPGTHIVVFVLYVPLFVKGRRWGTMSAAVMPATLGV</sequence>
<feature type="domain" description="Methyl-accepting transducer" evidence="10">
    <location>
        <begin position="127"/>
        <end position="363"/>
    </location>
</feature>
<dbReference type="Proteomes" id="UP000275199">
    <property type="component" value="Unassembled WGS sequence"/>
</dbReference>